<name>A0A6J4QZ51_9ACTN</name>
<accession>A0A6J4QZ51</accession>
<organism evidence="1">
    <name type="scientific">uncultured Rubrobacteraceae bacterium</name>
    <dbReference type="NCBI Taxonomy" id="349277"/>
    <lineage>
        <taxon>Bacteria</taxon>
        <taxon>Bacillati</taxon>
        <taxon>Actinomycetota</taxon>
        <taxon>Rubrobacteria</taxon>
        <taxon>Rubrobacterales</taxon>
        <taxon>Rubrobacteraceae</taxon>
        <taxon>environmental samples</taxon>
    </lineage>
</organism>
<reference evidence="1" key="1">
    <citation type="submission" date="2020-02" db="EMBL/GenBank/DDBJ databases">
        <authorList>
            <person name="Meier V. D."/>
        </authorList>
    </citation>
    <scope>NUCLEOTIDE SEQUENCE</scope>
    <source>
        <strain evidence="1">AVDCRST_MAG14</strain>
    </source>
</reference>
<dbReference type="AlphaFoldDB" id="A0A6J4QZ51"/>
<sequence length="89" mass="10192">MQHDLEEEHSVECSGRIVLVCKKCWKTMILLGLEEDWLSERTDFTCGCGQNLTLEDDRENETALSVKRLLRGTIRPAGEVDEDHRGMLT</sequence>
<dbReference type="EMBL" id="CADCVG010000045">
    <property type="protein sequence ID" value="CAA9452177.1"/>
    <property type="molecule type" value="Genomic_DNA"/>
</dbReference>
<gene>
    <name evidence="1" type="ORF">AVDCRST_MAG14-1072</name>
</gene>
<proteinExistence type="predicted"/>
<evidence type="ECO:0000313" key="1">
    <source>
        <dbReference type="EMBL" id="CAA9452177.1"/>
    </source>
</evidence>
<protein>
    <submittedName>
        <fullName evidence="1">Uncharacterized protein</fullName>
    </submittedName>
</protein>